<comment type="caution">
    <text evidence="2">The sequence shown here is derived from an EMBL/GenBank/DDBJ whole genome shotgun (WGS) entry which is preliminary data.</text>
</comment>
<dbReference type="Proteomes" id="UP000236220">
    <property type="component" value="Unassembled WGS sequence"/>
</dbReference>
<evidence type="ECO:0000256" key="1">
    <source>
        <dbReference type="SAM" id="MobiDB-lite"/>
    </source>
</evidence>
<reference evidence="2 3" key="1">
    <citation type="submission" date="2017-08" db="EMBL/GenBank/DDBJ databases">
        <title>Lysobacter sylvestris genome.</title>
        <authorList>
            <person name="Zhang D.-C."/>
            <person name="Albuquerque L."/>
            <person name="Franca L."/>
            <person name="Froufe H.J.C."/>
            <person name="Barroso C."/>
            <person name="Egas C."/>
            <person name="Da Costa M."/>
            <person name="Margesin R."/>
        </authorList>
    </citation>
    <scope>NUCLEOTIDE SEQUENCE [LARGE SCALE GENOMIC DNA]</scope>
    <source>
        <strain evidence="2 3">AM20-91</strain>
    </source>
</reference>
<gene>
    <name evidence="2" type="ORF">Lysil_0743</name>
</gene>
<dbReference type="AlphaFoldDB" id="A0A2K1Q253"/>
<proteinExistence type="predicted"/>
<accession>A0A2K1Q253</accession>
<sequence length="60" mass="6668">MPRGDKSSYTDKQKRQAKHIEHSEERSGKGKETAERIAWATVNKQDGGGKKASSRHGGHH</sequence>
<evidence type="ECO:0000313" key="2">
    <source>
        <dbReference type="EMBL" id="PNS09114.1"/>
    </source>
</evidence>
<name>A0A2K1Q253_9GAMM</name>
<feature type="region of interest" description="Disordered" evidence="1">
    <location>
        <begin position="1"/>
        <end position="60"/>
    </location>
</feature>
<evidence type="ECO:0000313" key="3">
    <source>
        <dbReference type="Proteomes" id="UP000236220"/>
    </source>
</evidence>
<protein>
    <submittedName>
        <fullName evidence="2">Uncharacterized protein</fullName>
    </submittedName>
</protein>
<dbReference type="EMBL" id="NPZB01000001">
    <property type="protein sequence ID" value="PNS09114.1"/>
    <property type="molecule type" value="Genomic_DNA"/>
</dbReference>
<keyword evidence="3" id="KW-1185">Reference proteome</keyword>
<organism evidence="2 3">
    <name type="scientific">Solilutibacter silvestris</name>
    <dbReference type="NCBI Taxonomy" id="1645665"/>
    <lineage>
        <taxon>Bacteria</taxon>
        <taxon>Pseudomonadati</taxon>
        <taxon>Pseudomonadota</taxon>
        <taxon>Gammaproteobacteria</taxon>
        <taxon>Lysobacterales</taxon>
        <taxon>Lysobacteraceae</taxon>
        <taxon>Solilutibacter</taxon>
    </lineage>
</organism>
<dbReference type="OrthoDB" id="200313at2"/>
<feature type="compositionally biased region" description="Basic and acidic residues" evidence="1">
    <location>
        <begin position="1"/>
        <end position="35"/>
    </location>
</feature>